<sequence length="208" mass="23579">MANSLPTESGKKRKYNYNYIQHGFTLMLKNGRELSQCVVCFKVLSDQSMKPSLLKRHLSGCHPELVDKDAAFFKRMEIGVKRVRLVKSGDVNQINQASLRTSYMVALRIAQEKAPHTIAEKLILPCCKDIVRCLIGDDGVKKICNVPLSNDTVQRRICDIAEDIEQQVVTEIRCAPLNKFAIQLDESTDVSSCAQLLVFARYIKGWRF</sequence>
<name>A0AAV7JZL0_9METZ</name>
<dbReference type="AlphaFoldDB" id="A0AAV7JZL0"/>
<reference evidence="1 2" key="1">
    <citation type="journal article" date="2023" name="BMC Biol.">
        <title>The compact genome of the sponge Oopsacas minuta (Hexactinellida) is lacking key metazoan core genes.</title>
        <authorList>
            <person name="Santini S."/>
            <person name="Schenkelaars Q."/>
            <person name="Jourda C."/>
            <person name="Duchesne M."/>
            <person name="Belahbib H."/>
            <person name="Rocher C."/>
            <person name="Selva M."/>
            <person name="Riesgo A."/>
            <person name="Vervoort M."/>
            <person name="Leys S.P."/>
            <person name="Kodjabachian L."/>
            <person name="Le Bivic A."/>
            <person name="Borchiellini C."/>
            <person name="Claverie J.M."/>
            <person name="Renard E."/>
        </authorList>
    </citation>
    <scope>NUCLEOTIDE SEQUENCE [LARGE SCALE GENOMIC DNA]</scope>
    <source>
        <strain evidence="1">SPO-2</strain>
    </source>
</reference>
<protein>
    <submittedName>
        <fullName evidence="1">Zinc finger BED domain-containing protein 5-like</fullName>
    </submittedName>
</protein>
<evidence type="ECO:0000313" key="2">
    <source>
        <dbReference type="Proteomes" id="UP001165289"/>
    </source>
</evidence>
<proteinExistence type="predicted"/>
<dbReference type="PANTHER" id="PTHR45913">
    <property type="entry name" value="EPM2A-INTERACTING PROTEIN 1"/>
    <property type="match status" value="1"/>
</dbReference>
<keyword evidence="2" id="KW-1185">Reference proteome</keyword>
<evidence type="ECO:0000313" key="1">
    <source>
        <dbReference type="EMBL" id="KAI6654418.1"/>
    </source>
</evidence>
<accession>A0AAV7JZL0</accession>
<dbReference type="Proteomes" id="UP001165289">
    <property type="component" value="Unassembled WGS sequence"/>
</dbReference>
<organism evidence="1 2">
    <name type="scientific">Oopsacas minuta</name>
    <dbReference type="NCBI Taxonomy" id="111878"/>
    <lineage>
        <taxon>Eukaryota</taxon>
        <taxon>Metazoa</taxon>
        <taxon>Porifera</taxon>
        <taxon>Hexactinellida</taxon>
        <taxon>Hexasterophora</taxon>
        <taxon>Lyssacinosida</taxon>
        <taxon>Leucopsacidae</taxon>
        <taxon>Oopsacas</taxon>
    </lineage>
</organism>
<gene>
    <name evidence="1" type="ORF">LOD99_814</name>
</gene>
<dbReference type="EMBL" id="JAKMXF010000222">
    <property type="protein sequence ID" value="KAI6654418.1"/>
    <property type="molecule type" value="Genomic_DNA"/>
</dbReference>
<dbReference type="PANTHER" id="PTHR45913:SF19">
    <property type="entry name" value="LOW QUALITY PROTEIN: ZINC FINGER BED DOMAIN-CONTAINING PROTEIN 5-LIKE"/>
    <property type="match status" value="1"/>
</dbReference>
<comment type="caution">
    <text evidence="1">The sequence shown here is derived from an EMBL/GenBank/DDBJ whole genome shotgun (WGS) entry which is preliminary data.</text>
</comment>